<feature type="transmembrane region" description="Helical" evidence="9">
    <location>
        <begin position="192"/>
        <end position="213"/>
    </location>
</feature>
<keyword evidence="4" id="KW-1003">Cell membrane</keyword>
<evidence type="ECO:0000256" key="1">
    <source>
        <dbReference type="ARBA" id="ARBA00004651"/>
    </source>
</evidence>
<feature type="transmembrane region" description="Helical" evidence="9">
    <location>
        <begin position="225"/>
        <end position="246"/>
    </location>
</feature>
<protein>
    <submittedName>
        <fullName evidence="10">Branched-chain amino acid transport system II carrier protein</fullName>
    </submittedName>
</protein>
<evidence type="ECO:0000256" key="6">
    <source>
        <dbReference type="ARBA" id="ARBA00022970"/>
    </source>
</evidence>
<feature type="transmembrane region" description="Helical" evidence="9">
    <location>
        <begin position="153"/>
        <end position="172"/>
    </location>
</feature>
<dbReference type="GO" id="GO:0015190">
    <property type="term" value="F:L-leucine transmembrane transporter activity"/>
    <property type="evidence" value="ECO:0007669"/>
    <property type="project" value="TreeGrafter"/>
</dbReference>
<evidence type="ECO:0000256" key="2">
    <source>
        <dbReference type="ARBA" id="ARBA00008540"/>
    </source>
</evidence>
<dbReference type="InterPro" id="IPR004685">
    <property type="entry name" value="Brnchd-chn_aa_trnsp_Livcs"/>
</dbReference>
<dbReference type="Proteomes" id="UP000293345">
    <property type="component" value="Unassembled WGS sequence"/>
</dbReference>
<comment type="caution">
    <text evidence="10">The sequence shown here is derived from an EMBL/GenBank/DDBJ whole genome shotgun (WGS) entry which is preliminary data.</text>
</comment>
<feature type="transmembrane region" description="Helical" evidence="9">
    <location>
        <begin position="341"/>
        <end position="362"/>
    </location>
</feature>
<dbReference type="GO" id="GO:0005304">
    <property type="term" value="F:L-valine transmembrane transporter activity"/>
    <property type="evidence" value="ECO:0007669"/>
    <property type="project" value="TreeGrafter"/>
</dbReference>
<evidence type="ECO:0000256" key="9">
    <source>
        <dbReference type="SAM" id="Phobius"/>
    </source>
</evidence>
<sequence length="437" mass="44834">MLCAVEGEVVKKDTLITGLALFAMFFGAGNLIFPPYLGMESGTEWVLGFLCFVLIDVVLSCLGIFALNATGGANAAVEGSIGRVPGLVLNTAVILCTGMVIAEPRTAATTYEMSIVPLFGDGVGMLAFSAVFFAVVLALSIRQTHVVTVIGKVLTPLLVACVAVLIVVGVAHPLGDIGAPLSTTVAQDGISAGYQAMDVLACVGFAIVMENAARTAGYARREDQLKVIAGASVVAGLLLAVIYGGLTFLGAASATSFGAGMDRSTLIVAIVQHLLGDTGMAVLAVIVGLACLTTAIGLTGATASYFERVTHGKVPYRVGVIVCVLVSLAICNLGLNAIIAFAAPILSVVCPPFIVCVVMVLFKRKMGTEWPIKGAAAGAFVISLLTTIDDTFGALPVMQTLPLTEFGFNWLPFAVLGGVVGALAFAALRRKSDKAAA</sequence>
<dbReference type="PANTHER" id="PTHR30588:SF0">
    <property type="entry name" value="BRANCHED-CHAIN AMINO ACID PERMEASE BRNQ"/>
    <property type="match status" value="1"/>
</dbReference>
<keyword evidence="11" id="KW-1185">Reference proteome</keyword>
<accession>A0A4Q2K107</accession>
<evidence type="ECO:0000313" key="11">
    <source>
        <dbReference type="Proteomes" id="UP000293345"/>
    </source>
</evidence>
<dbReference type="Gene3D" id="1.10.4160.10">
    <property type="entry name" value="Hydantoin permease"/>
    <property type="match status" value="1"/>
</dbReference>
<dbReference type="GO" id="GO:0015818">
    <property type="term" value="P:isoleucine transport"/>
    <property type="evidence" value="ECO:0007669"/>
    <property type="project" value="TreeGrafter"/>
</dbReference>
<feature type="transmembrane region" description="Helical" evidence="9">
    <location>
        <begin position="410"/>
        <end position="428"/>
    </location>
</feature>
<dbReference type="OrthoDB" id="9783920at2"/>
<feature type="transmembrane region" description="Helical" evidence="9">
    <location>
        <begin position="374"/>
        <end position="398"/>
    </location>
</feature>
<keyword evidence="3" id="KW-0813">Transport</keyword>
<evidence type="ECO:0000256" key="3">
    <source>
        <dbReference type="ARBA" id="ARBA00022448"/>
    </source>
</evidence>
<evidence type="ECO:0000256" key="4">
    <source>
        <dbReference type="ARBA" id="ARBA00022475"/>
    </source>
</evidence>
<feature type="transmembrane region" description="Helical" evidence="9">
    <location>
        <begin position="15"/>
        <end position="33"/>
    </location>
</feature>
<dbReference type="GO" id="GO:0015188">
    <property type="term" value="F:L-isoleucine transmembrane transporter activity"/>
    <property type="evidence" value="ECO:0007669"/>
    <property type="project" value="TreeGrafter"/>
</dbReference>
<feature type="transmembrane region" description="Helical" evidence="9">
    <location>
        <begin position="318"/>
        <end position="335"/>
    </location>
</feature>
<evidence type="ECO:0000256" key="5">
    <source>
        <dbReference type="ARBA" id="ARBA00022692"/>
    </source>
</evidence>
<evidence type="ECO:0000313" key="10">
    <source>
        <dbReference type="EMBL" id="RXZ53214.1"/>
    </source>
</evidence>
<proteinExistence type="inferred from homology"/>
<keyword evidence="5 9" id="KW-0812">Transmembrane</keyword>
<keyword evidence="6" id="KW-0029">Amino-acid transport</keyword>
<feature type="transmembrane region" description="Helical" evidence="9">
    <location>
        <begin position="122"/>
        <end position="141"/>
    </location>
</feature>
<evidence type="ECO:0000256" key="8">
    <source>
        <dbReference type="ARBA" id="ARBA00023136"/>
    </source>
</evidence>
<dbReference type="Pfam" id="PF05525">
    <property type="entry name" value="Branch_AA_trans"/>
    <property type="match status" value="1"/>
</dbReference>
<dbReference type="AlphaFoldDB" id="A0A4Q2K107"/>
<organism evidence="10 11">
    <name type="scientific">Senegalimassilia faecalis</name>
    <dbReference type="NCBI Taxonomy" id="2509433"/>
    <lineage>
        <taxon>Bacteria</taxon>
        <taxon>Bacillati</taxon>
        <taxon>Actinomycetota</taxon>
        <taxon>Coriobacteriia</taxon>
        <taxon>Coriobacteriales</taxon>
        <taxon>Coriobacteriaceae</taxon>
        <taxon>Senegalimassilia</taxon>
    </lineage>
</organism>
<dbReference type="PANTHER" id="PTHR30588">
    <property type="entry name" value="BRANCHED-CHAIN AMINO ACID TRANSPORT SYSTEM 2 CARRIER PROTEIN"/>
    <property type="match status" value="1"/>
</dbReference>
<dbReference type="EMBL" id="SDPW01000001">
    <property type="protein sequence ID" value="RXZ53214.1"/>
    <property type="molecule type" value="Genomic_DNA"/>
</dbReference>
<comment type="subcellular location">
    <subcellularLocation>
        <location evidence="1">Cell membrane</location>
        <topology evidence="1">Multi-pass membrane protein</topology>
    </subcellularLocation>
</comment>
<keyword evidence="7 9" id="KW-1133">Transmembrane helix</keyword>
<keyword evidence="8 9" id="KW-0472">Membrane</keyword>
<comment type="similarity">
    <text evidence="2">Belongs to the branched chain amino acid transporter family.</text>
</comment>
<feature type="transmembrane region" description="Helical" evidence="9">
    <location>
        <begin position="45"/>
        <end position="69"/>
    </location>
</feature>
<dbReference type="NCBIfam" id="TIGR00796">
    <property type="entry name" value="livcs"/>
    <property type="match status" value="1"/>
</dbReference>
<feature type="transmembrane region" description="Helical" evidence="9">
    <location>
        <begin position="281"/>
        <end position="306"/>
    </location>
</feature>
<dbReference type="GO" id="GO:0005886">
    <property type="term" value="C:plasma membrane"/>
    <property type="evidence" value="ECO:0007669"/>
    <property type="project" value="UniProtKB-SubCell"/>
</dbReference>
<evidence type="ECO:0000256" key="7">
    <source>
        <dbReference type="ARBA" id="ARBA00022989"/>
    </source>
</evidence>
<feature type="transmembrane region" description="Helical" evidence="9">
    <location>
        <begin position="81"/>
        <end position="102"/>
    </location>
</feature>
<dbReference type="GO" id="GO:0015820">
    <property type="term" value="P:L-leucine transport"/>
    <property type="evidence" value="ECO:0007669"/>
    <property type="project" value="TreeGrafter"/>
</dbReference>
<name>A0A4Q2K107_9ACTN</name>
<gene>
    <name evidence="10" type="primary">brnQ</name>
    <name evidence="10" type="ORF">ET524_00875</name>
</gene>
<reference evidence="10 11" key="1">
    <citation type="submission" date="2019-01" db="EMBL/GenBank/DDBJ databases">
        <title>Senegalimassilia sp. nov. KGMB04484 isolated human feces.</title>
        <authorList>
            <person name="Han K.-I."/>
            <person name="Kim J.-S."/>
            <person name="Lee K.C."/>
            <person name="Suh M.K."/>
            <person name="Eom M.K."/>
            <person name="Lee J.H."/>
            <person name="Park S.-H."/>
            <person name="Kang S.W."/>
            <person name="Park J.-E."/>
            <person name="Oh B.S."/>
            <person name="Yu S.Y."/>
            <person name="Choi S.-H."/>
            <person name="Lee D.H."/>
            <person name="Yoon H."/>
            <person name="Kim B.-Y."/>
            <person name="Lee J.H."/>
            <person name="Lee J.-S."/>
        </authorList>
    </citation>
    <scope>NUCLEOTIDE SEQUENCE [LARGE SCALE GENOMIC DNA]</scope>
    <source>
        <strain evidence="10 11">KGMB04484</strain>
    </source>
</reference>